<dbReference type="AlphaFoldDB" id="A0A0K1EC33"/>
<dbReference type="Proteomes" id="UP000067626">
    <property type="component" value="Chromosome"/>
</dbReference>
<feature type="compositionally biased region" description="Low complexity" evidence="1">
    <location>
        <begin position="423"/>
        <end position="437"/>
    </location>
</feature>
<organism evidence="2 3">
    <name type="scientific">Chondromyces crocatus</name>
    <dbReference type="NCBI Taxonomy" id="52"/>
    <lineage>
        <taxon>Bacteria</taxon>
        <taxon>Pseudomonadati</taxon>
        <taxon>Myxococcota</taxon>
        <taxon>Polyangia</taxon>
        <taxon>Polyangiales</taxon>
        <taxon>Polyangiaceae</taxon>
        <taxon>Chondromyces</taxon>
    </lineage>
</organism>
<keyword evidence="3" id="KW-1185">Reference proteome</keyword>
<protein>
    <submittedName>
        <fullName evidence="2">Uncharacterized protein</fullName>
    </submittedName>
</protein>
<feature type="region of interest" description="Disordered" evidence="1">
    <location>
        <begin position="1"/>
        <end position="34"/>
    </location>
</feature>
<dbReference type="OrthoDB" id="5493751at2"/>
<evidence type="ECO:0000313" key="3">
    <source>
        <dbReference type="Proteomes" id="UP000067626"/>
    </source>
</evidence>
<feature type="region of interest" description="Disordered" evidence="1">
    <location>
        <begin position="423"/>
        <end position="445"/>
    </location>
</feature>
<reference evidence="2 3" key="1">
    <citation type="submission" date="2015-07" db="EMBL/GenBank/DDBJ databases">
        <title>Genome analysis of myxobacterium Chondromyces crocatus Cm c5 reveals a high potential for natural compound synthesis and the genetic basis for the loss of fruiting body formation.</title>
        <authorList>
            <person name="Zaburannyi N."/>
            <person name="Bunk B."/>
            <person name="Maier J."/>
            <person name="Overmann J."/>
            <person name="Mueller R."/>
        </authorList>
    </citation>
    <scope>NUCLEOTIDE SEQUENCE [LARGE SCALE GENOMIC DNA]</scope>
    <source>
        <strain evidence="2 3">Cm c5</strain>
    </source>
</reference>
<accession>A0A0K1EC33</accession>
<evidence type="ECO:0000313" key="2">
    <source>
        <dbReference type="EMBL" id="AKT38118.1"/>
    </source>
</evidence>
<evidence type="ECO:0000256" key="1">
    <source>
        <dbReference type="SAM" id="MobiDB-lite"/>
    </source>
</evidence>
<gene>
    <name evidence="2" type="ORF">CMC5_022600</name>
</gene>
<proteinExistence type="predicted"/>
<sequence>MPAGGTSFPASGAPGAATAPLASGSPGTSAGVVVPPRQREKVAVLPLDEDRLFRAERAELRQILAWRLATTAPDVEVLPLTEVDAKLRPVSPRTGARCAIGAPLHRTLQNLGWITTEVTVIHGIADMDRESDPRPDEEVWIRLLGAKGHVPNAFWAGRLNVALPLPDRYRAAFATLERKDEELALLGMLSARDRETGALREGSLRLCEPTGFGGCEPATAAWRDRLPELPICFSGQDDVVTEVLVSGDGPMPRCERTGLDAPEGTAGQQEACICRALSASSAMRVRPGRRIVALHHEARDLVGKPRPRLRVVEADDNLFSQTAWDSNRTIQGGKGTSHAVRHLEVAGLDALAAPLARCAAPPGSVFIADLELREDGSVSASRLVSGADGKQDAICIEAALQHGAFSCTDDGKAAQLRIAIAWPGTSPASPAPTGSSPKANVGTRP</sequence>
<name>A0A0K1EC33_CHOCO</name>
<dbReference type="EMBL" id="CP012159">
    <property type="protein sequence ID" value="AKT38118.1"/>
    <property type="molecule type" value="Genomic_DNA"/>
</dbReference>
<dbReference type="KEGG" id="ccro:CMC5_022600"/>
<feature type="compositionally biased region" description="Low complexity" evidence="1">
    <location>
        <begin position="1"/>
        <end position="27"/>
    </location>
</feature>